<dbReference type="InterPro" id="IPR015424">
    <property type="entry name" value="PyrdxlP-dep_Trfase"/>
</dbReference>
<dbReference type="GO" id="GO:0004069">
    <property type="term" value="F:L-aspartate:2-oxoglutarate aminotransferase activity"/>
    <property type="evidence" value="ECO:0007669"/>
    <property type="project" value="InterPro"/>
</dbReference>
<protein>
    <submittedName>
        <fullName evidence="1">Aminotransferase</fullName>
    </submittedName>
</protein>
<dbReference type="InterPro" id="IPR015422">
    <property type="entry name" value="PyrdxlP-dep_Trfase_small"/>
</dbReference>
<organism evidence="1 2">
    <name type="scientific">Alkalihalobacillus trypoxylicola</name>
    <dbReference type="NCBI Taxonomy" id="519424"/>
    <lineage>
        <taxon>Bacteria</taxon>
        <taxon>Bacillati</taxon>
        <taxon>Bacillota</taxon>
        <taxon>Bacilli</taxon>
        <taxon>Bacillales</taxon>
        <taxon>Bacillaceae</taxon>
        <taxon>Alkalihalobacillus</taxon>
    </lineage>
</organism>
<keyword evidence="1" id="KW-0032">Aminotransferase</keyword>
<dbReference type="Pfam" id="PF12897">
    <property type="entry name" value="Asp_aminotransf"/>
    <property type="match status" value="1"/>
</dbReference>
<dbReference type="PANTHER" id="PTHR43799">
    <property type="entry name" value="AMINOTRANSFERASE, PUTATIVE-RELATED"/>
    <property type="match status" value="1"/>
</dbReference>
<dbReference type="AlphaFoldDB" id="A0A162CMA4"/>
<dbReference type="InterPro" id="IPR024551">
    <property type="entry name" value="AspAT_Ic"/>
</dbReference>
<dbReference type="EMBL" id="LTAO01000040">
    <property type="protein sequence ID" value="KYG25550.1"/>
    <property type="molecule type" value="Genomic_DNA"/>
</dbReference>
<dbReference type="Gene3D" id="3.90.1150.10">
    <property type="entry name" value="Aspartate Aminotransferase, domain 1"/>
    <property type="match status" value="1"/>
</dbReference>
<keyword evidence="2" id="KW-1185">Reference proteome</keyword>
<gene>
    <name evidence="1" type="ORF">AZF04_13750</name>
</gene>
<accession>A0A162CMA4</accession>
<comment type="caution">
    <text evidence="1">The sequence shown here is derived from an EMBL/GenBank/DDBJ whole genome shotgun (WGS) entry which is preliminary data.</text>
</comment>
<dbReference type="PANTHER" id="PTHR43799:SF1">
    <property type="entry name" value="ASPARTATE AMINOTRANSFERASE"/>
    <property type="match status" value="1"/>
</dbReference>
<dbReference type="Gene3D" id="3.40.640.10">
    <property type="entry name" value="Type I PLP-dependent aspartate aminotransferase-like (Major domain)"/>
    <property type="match status" value="1"/>
</dbReference>
<proteinExistence type="predicted"/>
<dbReference type="RefSeq" id="WP_061950321.1">
    <property type="nucleotide sequence ID" value="NZ_LTAO01000040.1"/>
</dbReference>
<reference evidence="1" key="1">
    <citation type="submission" date="2016-02" db="EMBL/GenBank/DDBJ databases">
        <title>Genome sequence of Bacillus trypoxylicola KCTC 13244(T).</title>
        <authorList>
            <person name="Jeong H."/>
            <person name="Park S.-H."/>
            <person name="Choi S.-K."/>
        </authorList>
    </citation>
    <scope>NUCLEOTIDE SEQUENCE [LARGE SCALE GENOMIC DNA]</scope>
    <source>
        <strain evidence="1">KCTC 13244</strain>
    </source>
</reference>
<dbReference type="CDD" id="cd00609">
    <property type="entry name" value="AAT_like"/>
    <property type="match status" value="1"/>
</dbReference>
<dbReference type="OrthoDB" id="9802328at2"/>
<evidence type="ECO:0000313" key="1">
    <source>
        <dbReference type="EMBL" id="KYG25550.1"/>
    </source>
</evidence>
<dbReference type="SUPFAM" id="SSF53383">
    <property type="entry name" value="PLP-dependent transferases"/>
    <property type="match status" value="1"/>
</dbReference>
<dbReference type="InterPro" id="IPR015421">
    <property type="entry name" value="PyrdxlP-dep_Trfase_major"/>
</dbReference>
<name>A0A162CMA4_9BACI</name>
<sequence>MGDISQLSKEDLKTKLEHLQETYTSYQAKNLSLDMSRGKPCSEQVDLSKPMLNLVTSEDELKTPNGMDVGNYGGIDGIQEAKVLFSKIFEVEPKQVIIGGNSSLTLMHDSIARAMLFGVNGEKPWSQQEKIKFICPTPGYDRHFSLCEWFGIEMITVNLIEGGPDMDEVEKLVQSDESIKGIWCVPKYSNPTGQVYSDEVVDRLAQMETKATDFRIFWDNAYAIHHFSDHPNQLKNIDQACHEAGHGNRVLQFASTSKVTFPGAGLSAIASSPENIESIKSQISFQTIGPDKINQLRHVRFFEKEGSLEEHMKKHADIIRPKFEKVFERLELHLHGKEIATWLKPEGGYFISFNTLEGCAKKVVSLAKEAGVILTGAGATYPYGNDPFDQNIRIAPTYPSLEELHVAIDVLCICVEIVSIEKLLA</sequence>
<dbReference type="Proteomes" id="UP000075806">
    <property type="component" value="Unassembled WGS sequence"/>
</dbReference>
<dbReference type="STRING" id="519424.AZF04_13750"/>
<evidence type="ECO:0000313" key="2">
    <source>
        <dbReference type="Proteomes" id="UP000075806"/>
    </source>
</evidence>
<keyword evidence="1" id="KW-0808">Transferase</keyword>